<organism evidence="3">
    <name type="scientific">marine sediment metagenome</name>
    <dbReference type="NCBI Taxonomy" id="412755"/>
    <lineage>
        <taxon>unclassified sequences</taxon>
        <taxon>metagenomes</taxon>
        <taxon>ecological metagenomes</taxon>
    </lineage>
</organism>
<proteinExistence type="predicted"/>
<reference evidence="3" key="1">
    <citation type="journal article" date="2015" name="Nature">
        <title>Complex archaea that bridge the gap between prokaryotes and eukaryotes.</title>
        <authorList>
            <person name="Spang A."/>
            <person name="Saw J.H."/>
            <person name="Jorgensen S.L."/>
            <person name="Zaremba-Niedzwiedzka K."/>
            <person name="Martijn J."/>
            <person name="Lind A.E."/>
            <person name="van Eijk R."/>
            <person name="Schleper C."/>
            <person name="Guy L."/>
            <person name="Ettema T.J."/>
        </authorList>
    </citation>
    <scope>NUCLEOTIDE SEQUENCE</scope>
</reference>
<dbReference type="PANTHER" id="PTHR35579">
    <property type="entry name" value="CRISPR SYSTEM CMS ENDORIBONUCLEASE CSM3"/>
    <property type="match status" value="1"/>
</dbReference>
<gene>
    <name evidence="3" type="ORF">LCGC14_0956450</name>
</gene>
<keyword evidence="1" id="KW-0051">Antiviral defense</keyword>
<feature type="domain" description="CRISPR type III-associated protein" evidence="2">
    <location>
        <begin position="17"/>
        <end position="188"/>
    </location>
</feature>
<dbReference type="GO" id="GO:0051607">
    <property type="term" value="P:defense response to virus"/>
    <property type="evidence" value="ECO:0007669"/>
    <property type="project" value="UniProtKB-KW"/>
</dbReference>
<sequence length="458" mass="51718">MKETNDIIIYRYFVKGKLTLKSPLVLGCGENSNSDKDISRNWQGEVFIPSTSIAGAVRHYLDSILEKDSGEENKLIRQILGETEEDSKQSIITFYDGEGMENAVINIRDGVLIKPIYRVAEKHAKFNYEILEPGASCRFRIELIYRANPENSNNILEIENLLYLILMGFSTGDIRLGAKNARGFGEVKLSDLIILKLDMKEKEERLQWLEFTWDGFTSGNIQLNELRNNLLNIVQNKTNIKVEFIIPYSILIRSPNPNPNEEDVTHLSSMGKSVISGTSWTGALRNAIFEAARCLDKVDQANLIVEKLFGFAKTKKQEPNYEERAQKSRIFIKESIIQSNESHRQTMASYTHNKIDRFTGGTVDSALFTVKPSFGGFVILDITIFNAMKYEIGLVLLGIKELWHGLQPIGGTTNVGRGILSGSKLFIDDKEFTASDIDVGFTEILEDYLISLANKYNN</sequence>
<dbReference type="Pfam" id="PF03787">
    <property type="entry name" value="RAMPs"/>
    <property type="match status" value="2"/>
</dbReference>
<name>A0A0F9NKD8_9ZZZZ</name>
<dbReference type="AlphaFoldDB" id="A0A0F9NKD8"/>
<protein>
    <recommendedName>
        <fullName evidence="2">CRISPR type III-associated protein domain-containing protein</fullName>
    </recommendedName>
</protein>
<dbReference type="InterPro" id="IPR052216">
    <property type="entry name" value="CRISPR_Csm3_endoribonuclease"/>
</dbReference>
<evidence type="ECO:0000256" key="1">
    <source>
        <dbReference type="ARBA" id="ARBA00023118"/>
    </source>
</evidence>
<dbReference type="PANTHER" id="PTHR35579:SF6">
    <property type="entry name" value="DUF324 DOMAIN-CONTAINING PROTEIN"/>
    <property type="match status" value="1"/>
</dbReference>
<evidence type="ECO:0000259" key="2">
    <source>
        <dbReference type="Pfam" id="PF03787"/>
    </source>
</evidence>
<evidence type="ECO:0000313" key="3">
    <source>
        <dbReference type="EMBL" id="KKN18369.1"/>
    </source>
</evidence>
<dbReference type="InterPro" id="IPR005537">
    <property type="entry name" value="RAMP_III_fam"/>
</dbReference>
<feature type="domain" description="CRISPR type III-associated protein" evidence="2">
    <location>
        <begin position="251"/>
        <end position="420"/>
    </location>
</feature>
<dbReference type="CDD" id="cd09726">
    <property type="entry name" value="RAMP_I_III"/>
    <property type="match status" value="2"/>
</dbReference>
<accession>A0A0F9NKD8</accession>
<comment type="caution">
    <text evidence="3">The sequence shown here is derived from an EMBL/GenBank/DDBJ whole genome shotgun (WGS) entry which is preliminary data.</text>
</comment>
<dbReference type="EMBL" id="LAZR01003434">
    <property type="protein sequence ID" value="KKN18369.1"/>
    <property type="molecule type" value="Genomic_DNA"/>
</dbReference>